<evidence type="ECO:0000256" key="12">
    <source>
        <dbReference type="SAM" id="MobiDB-lite"/>
    </source>
</evidence>
<evidence type="ECO:0008006" key="21">
    <source>
        <dbReference type="Google" id="ProtNLM"/>
    </source>
</evidence>
<evidence type="ECO:0000256" key="13">
    <source>
        <dbReference type="SAM" id="SignalP"/>
    </source>
</evidence>
<accession>A0A9Q0RMQ1</accession>
<feature type="signal peptide" evidence="13">
    <location>
        <begin position="1"/>
        <end position="23"/>
    </location>
</feature>
<comment type="pathway">
    <text evidence="3">Protein modification; protein glycosylation.</text>
</comment>
<keyword evidence="9" id="KW-0325">Glycoprotein</keyword>
<evidence type="ECO:0000259" key="16">
    <source>
        <dbReference type="Pfam" id="PF18402"/>
    </source>
</evidence>
<reference evidence="19" key="1">
    <citation type="submission" date="2022-12" db="EMBL/GenBank/DDBJ databases">
        <title>Genome assemblies of Blomia tropicalis.</title>
        <authorList>
            <person name="Cui Y."/>
        </authorList>
    </citation>
    <scope>NUCLEOTIDE SEQUENCE</scope>
    <source>
        <tissue evidence="19">Adult mites</tissue>
    </source>
</reference>
<evidence type="ECO:0000259" key="14">
    <source>
        <dbReference type="Pfam" id="PF18400"/>
    </source>
</evidence>
<keyword evidence="6" id="KW-0808">Transferase</keyword>
<evidence type="ECO:0000256" key="9">
    <source>
        <dbReference type="ARBA" id="ARBA00023180"/>
    </source>
</evidence>
<dbReference type="Pfam" id="PF18404">
    <property type="entry name" value="Glyco_transf_24"/>
    <property type="match status" value="1"/>
</dbReference>
<feature type="domain" description="UGGT thioredoxin-like" evidence="14">
    <location>
        <begin position="51"/>
        <end position="256"/>
    </location>
</feature>
<dbReference type="InterPro" id="IPR040694">
    <property type="entry name" value="UGGT_TRXL_2"/>
</dbReference>
<evidence type="ECO:0000256" key="8">
    <source>
        <dbReference type="ARBA" id="ARBA00022824"/>
    </source>
</evidence>
<comment type="subcellular location">
    <subcellularLocation>
        <location evidence="2">Endoplasmic reticulum lumen</location>
    </subcellularLocation>
</comment>
<keyword evidence="20" id="KW-1185">Reference proteome</keyword>
<dbReference type="GO" id="GO:0036503">
    <property type="term" value="P:ERAD pathway"/>
    <property type="evidence" value="ECO:0007669"/>
    <property type="project" value="TreeGrafter"/>
</dbReference>
<feature type="domain" description="UDP-glucose:glycoprotein glucosyltransferase thioredoxin-like" evidence="17">
    <location>
        <begin position="770"/>
        <end position="989"/>
    </location>
</feature>
<dbReference type="FunFam" id="3.90.550.10:FF:000004">
    <property type="entry name" value="UDP-glucose glycoprotein glucosyltransferase 1"/>
    <property type="match status" value="1"/>
</dbReference>
<evidence type="ECO:0000256" key="11">
    <source>
        <dbReference type="ARBA" id="ARBA00048456"/>
    </source>
</evidence>
<evidence type="ECO:0000259" key="18">
    <source>
        <dbReference type="Pfam" id="PF18404"/>
    </source>
</evidence>
<dbReference type="PANTHER" id="PTHR11226:SF0">
    <property type="entry name" value="UDP-GLUCOSE:GLYCOPROTEIN GLUCOSYLTRANSFERASE"/>
    <property type="match status" value="1"/>
</dbReference>
<feature type="domain" description="Glucosyltransferase 24 catalytic" evidence="18">
    <location>
        <begin position="1304"/>
        <end position="1571"/>
    </location>
</feature>
<feature type="chain" id="PRO_5040417739" description="UDP-glucose:glycoprotein glucosyltransferase" evidence="13">
    <location>
        <begin position="24"/>
        <end position="1614"/>
    </location>
</feature>
<dbReference type="InterPro" id="IPR040497">
    <property type="entry name" value="Glyco_transf_24"/>
</dbReference>
<evidence type="ECO:0000259" key="15">
    <source>
        <dbReference type="Pfam" id="PF18401"/>
    </source>
</evidence>
<proteinExistence type="inferred from homology"/>
<dbReference type="CDD" id="cd06432">
    <property type="entry name" value="GT8_HUGT1_C_like"/>
    <property type="match status" value="1"/>
</dbReference>
<evidence type="ECO:0000256" key="7">
    <source>
        <dbReference type="ARBA" id="ARBA00022729"/>
    </source>
</evidence>
<dbReference type="GO" id="GO:0005788">
    <property type="term" value="C:endoplasmic reticulum lumen"/>
    <property type="evidence" value="ECO:0007669"/>
    <property type="project" value="UniProtKB-SubCell"/>
</dbReference>
<comment type="function">
    <text evidence="10">Recognizes glycoproteins with minor folding defects. Reglucosylates single N-glycans near the misfolded part of the protein, thus providing quality control for protein folding in the endoplasmic reticulum. Reglucosylated proteins are recognized by calreticulin for recycling to the endoplasmic reticulum and refolding or degradation.</text>
</comment>
<feature type="domain" description="UGGT thioredoxin-like" evidence="16">
    <location>
        <begin position="477"/>
        <end position="729"/>
    </location>
</feature>
<evidence type="ECO:0000259" key="17">
    <source>
        <dbReference type="Pfam" id="PF18403"/>
    </source>
</evidence>
<dbReference type="SUPFAM" id="SSF53448">
    <property type="entry name" value="Nucleotide-diphospho-sugar transferases"/>
    <property type="match status" value="1"/>
</dbReference>
<gene>
    <name evidence="19" type="ORF">RDWZM_004568</name>
</gene>
<name>A0A9Q0RMQ1_BLOTA</name>
<dbReference type="Gene3D" id="3.90.550.10">
    <property type="entry name" value="Spore Coat Polysaccharide Biosynthesis Protein SpsA, Chain A"/>
    <property type="match status" value="1"/>
</dbReference>
<evidence type="ECO:0000256" key="1">
    <source>
        <dbReference type="ARBA" id="ARBA00001913"/>
    </source>
</evidence>
<dbReference type="OMA" id="RQTKTRF"/>
<dbReference type="Pfam" id="PF18400">
    <property type="entry name" value="Thioredoxin_12"/>
    <property type="match status" value="1"/>
</dbReference>
<feature type="region of interest" description="Disordered" evidence="12">
    <location>
        <begin position="1274"/>
        <end position="1297"/>
    </location>
</feature>
<dbReference type="GO" id="GO:0051082">
    <property type="term" value="F:unfolded protein binding"/>
    <property type="evidence" value="ECO:0007669"/>
    <property type="project" value="TreeGrafter"/>
</dbReference>
<feature type="region of interest" description="Disordered" evidence="12">
    <location>
        <begin position="1576"/>
        <end position="1614"/>
    </location>
</feature>
<comment type="cofactor">
    <cofactor evidence="1">
        <name>Ca(2+)</name>
        <dbReference type="ChEBI" id="CHEBI:29108"/>
    </cofactor>
</comment>
<evidence type="ECO:0000256" key="5">
    <source>
        <dbReference type="ARBA" id="ARBA00022676"/>
    </source>
</evidence>
<dbReference type="InterPro" id="IPR029044">
    <property type="entry name" value="Nucleotide-diphossugar_trans"/>
</dbReference>
<dbReference type="PANTHER" id="PTHR11226">
    <property type="entry name" value="UDP-GLUCOSE GLYCOPROTEIN:GLUCOSYLTRANSFERASE"/>
    <property type="match status" value="1"/>
</dbReference>
<dbReference type="GO" id="GO:0003980">
    <property type="term" value="F:UDP-glucose:glycoprotein glucosyltransferase activity"/>
    <property type="evidence" value="ECO:0007669"/>
    <property type="project" value="InterPro"/>
</dbReference>
<dbReference type="InterPro" id="IPR040692">
    <property type="entry name" value="UGGT_TRXL_3"/>
</dbReference>
<feature type="domain" description="UGGT thioredoxin-like" evidence="15">
    <location>
        <begin position="337"/>
        <end position="464"/>
    </location>
</feature>
<comment type="similarity">
    <text evidence="4">Belongs to the glycosyltransferase 8 family.</text>
</comment>
<evidence type="ECO:0000313" key="20">
    <source>
        <dbReference type="Proteomes" id="UP001142055"/>
    </source>
</evidence>
<evidence type="ECO:0000313" key="19">
    <source>
        <dbReference type="EMBL" id="KAJ6218756.1"/>
    </source>
</evidence>
<organism evidence="19 20">
    <name type="scientific">Blomia tropicalis</name>
    <name type="common">Mite</name>
    <dbReference type="NCBI Taxonomy" id="40697"/>
    <lineage>
        <taxon>Eukaryota</taxon>
        <taxon>Metazoa</taxon>
        <taxon>Ecdysozoa</taxon>
        <taxon>Arthropoda</taxon>
        <taxon>Chelicerata</taxon>
        <taxon>Arachnida</taxon>
        <taxon>Acari</taxon>
        <taxon>Acariformes</taxon>
        <taxon>Sarcoptiformes</taxon>
        <taxon>Astigmata</taxon>
        <taxon>Glycyphagoidea</taxon>
        <taxon>Echimyopodidae</taxon>
        <taxon>Blomia</taxon>
    </lineage>
</organism>
<evidence type="ECO:0000256" key="3">
    <source>
        <dbReference type="ARBA" id="ARBA00004922"/>
    </source>
</evidence>
<dbReference type="Proteomes" id="UP001142055">
    <property type="component" value="Chromosome 2"/>
</dbReference>
<dbReference type="Pfam" id="PF06427">
    <property type="entry name" value="UDP-g_GGTase"/>
    <property type="match status" value="1"/>
</dbReference>
<evidence type="ECO:0000256" key="10">
    <source>
        <dbReference type="ARBA" id="ARBA00045874"/>
    </source>
</evidence>
<dbReference type="EMBL" id="JAPWDV010000002">
    <property type="protein sequence ID" value="KAJ6218756.1"/>
    <property type="molecule type" value="Genomic_DNA"/>
</dbReference>
<sequence length="1614" mass="186172">MWLNRIPSFQLVVFCFILLDSLSFYHGTKVSKSSNHGQKSVKVVLNSKWQQTPLYLEVAEFLSEENPIYFWSFIDMYHSEVETMNQHFNMTQQMQYEISIRLASQLLRSESKLSILKFSISLRSYSPTVAIFHQTMNDLVGHHHDQLSQCDWFVELSQPEDIHSLDGFSRFNCDLKQTQQSISSLITGLVSKSFPLIHPLLYSVDHIYPRQCGPRQPTVILYSNINSPQFMEVHRYLLKVTNENNLRYVLRYWYPVMDEHSKVALSGYGVELAIKSTEYKAQDDTRVRGEASNSSHLTEHEKPDEIGGFIFSNLKRSYPNMDSEKLENFHNYLIDTDKEIATLKAWELQEISLQAVTKVLSVQKEEALKMLKDISQNFPSVARSLVKINVDSDLKKEIVKNQYLFMQSLSLGTSDTAVFINGLYHDIDSVDVFTLFDLVKQEFSITNRLHNLLNGDSDRIKKFIKLDINMEKQDFQVDIRDGAIQYINDIESDRMYKNWPSSLHEMLRPSYPGMLRNVRRNMYHLVLILDPSKRETFEVLRMAESFYIHKAPVRIGIVFAVERDPEATGYTDAGIACLEAFNYLSQEKTPYDGLSFLTDVIAYASNKGGSNNLEPNDVVNHFKSKHKNVNLDDIFGADSAYDTGRQLAWEFIHRIGLGTTFPKALMNGVMLKDSHLNSDYFEEAVLTEIMKQTPTLQKAIYKNELQEDDDILDWMMNKNTVMPRLNRIILGLDTKTSGQKDKYIDFTGTALKLKKDSQLDFASMNINDLQATMASQVKYITMNSKKDSYNPVTVWIATNFLQPSSRQMLSSALQHLKVNSRSMRLALIFSDWNVVDRVLDAAVVSITNQQLLMGFLQKFILYLEQNPHIFDRSDEELFGNVFKFAPENFQSAFNERFQLTSSKELDIVQLHQAFVNRVLQQSDDISLILNGKIYRVPTSEAFTVEDFSLMEKFVSNLVTDKVVELLSENEKSSGSRKCSDLILKLSSALLSKSQTKTRYDVNNINEDHSVLVLEPKHPDEPSIELIAILDPLTRGAQKITPIIETFYEVFNARVKVYFNAVDKHSDMPLKNYYRLVLQSEPHFDSKTGKIQSPVAKFNSMPKTPLFTLGMSVPENWMVEAVDAVYDLDNIHLQQVESSIVSAVFELEHLLVEGHCFEQSTGSPPRGLQFTLGTWNNPVIVDTIVMANLGYFQLKANPGIWLLRLRQGRSDDIYTIVSHDGTDQTVNSTEVIPVVSNFRSYVVKIKVNKKPGKQNEELLYDSDNDNEADNSLWGSFSWSSDSGSDKKKKKQAKKDQDDDEDSKRINIFSLATGHLYERLLRIMIKSVLTNTKTLTKFWFLKNYLSPQFKNVLPFMAKKYKFEYELVQYKWPRWLHQQTEKQRIIWGYKILFLDVLFPLDVKKIIFVDADQVVRADLKELRDLDLEGAPYGYTPFCDSRKEMDGFRFWKQGYWATHLHGRKYHISALYVVDLQKFRRIAAGDRLRGQYQGLSQDPNSLSNLDQDLPNNMIHQVAIKSLPQEWLWCETWCDDDSKKKAKTIDLCNNPKTKEPKLTGARRIISEWESYDNELQQMMDEFSNLSKTKKVEKHHPLEKDEFSAPPPPSIIIGSDAKRDEL</sequence>
<comment type="catalytic activity">
    <reaction evidence="11">
        <text>N(4)-(alpha-D-Man-(1-&gt;2)-alpha-D-Man-(1-&gt;2)-alpha-D-Man-(1-&gt;3)-[alpha-D-Man-(1-&gt;2)-alpha-D-Man-(1-&gt;3)-[alpha-D-Man-(1-&gt;2)-alpha-D-Man-(1-&gt;6)]-alpha-D-Man-(1-&gt;6)]-beta-D-Man-(1-&gt;4)-beta-D-GlcNAc-(1-&gt;4)-beta-D-GlcNAc)-L-asparaginyl-[protein] (N-glucan mannose isomer 9A1,2,3B1,2,3) + UDP-alpha-D-glucose = N(4)-(alpha-D-Glc-(1-&gt;3)-alpha-D-Man-(1-&gt;2)-alpha-D-Man-(1-&gt;2)-alpha-D-Man-(1-&gt;3)-[alpha-D-Man-(1-&gt;2)-alpha-D-Man-(1-&gt;3)-[alpha-D-Man-(1-&gt;2)-alpha-D-Man-(1-&gt;6)]-alpha-D-Man-(1-&gt;6)]-beta-D-Man-(1-&gt;4)-beta-D-GlcNAc-(1-&gt;4)-beta-D-GlcNAc)-L-asparaginyl-[protein] + UDP + H(+)</text>
        <dbReference type="Rhea" id="RHEA:61304"/>
        <dbReference type="Rhea" id="RHEA-COMP:14356"/>
        <dbReference type="Rhea" id="RHEA-COMP:14357"/>
        <dbReference type="ChEBI" id="CHEBI:15378"/>
        <dbReference type="ChEBI" id="CHEBI:58223"/>
        <dbReference type="ChEBI" id="CHEBI:58885"/>
        <dbReference type="ChEBI" id="CHEBI:59080"/>
        <dbReference type="ChEBI" id="CHEBI:139493"/>
    </reaction>
</comment>
<comment type="caution">
    <text evidence="19">The sequence shown here is derived from an EMBL/GenBank/DDBJ whole genome shotgun (WGS) entry which is preliminary data.</text>
</comment>
<dbReference type="Pfam" id="PF18402">
    <property type="entry name" value="Thioredoxin_14"/>
    <property type="match status" value="1"/>
</dbReference>
<evidence type="ECO:0000256" key="4">
    <source>
        <dbReference type="ARBA" id="ARBA00006351"/>
    </source>
</evidence>
<dbReference type="GO" id="GO:0018279">
    <property type="term" value="P:protein N-linked glycosylation via asparagine"/>
    <property type="evidence" value="ECO:0007669"/>
    <property type="project" value="TreeGrafter"/>
</dbReference>
<dbReference type="InterPro" id="IPR009448">
    <property type="entry name" value="UDP-g_GGtrans"/>
</dbReference>
<dbReference type="Pfam" id="PF18403">
    <property type="entry name" value="Thioredoxin_15"/>
    <property type="match status" value="1"/>
</dbReference>
<protein>
    <recommendedName>
        <fullName evidence="21">UDP-glucose:glycoprotein glucosyltransferase</fullName>
    </recommendedName>
</protein>
<dbReference type="Pfam" id="PF18401">
    <property type="entry name" value="Thioredoxin_13"/>
    <property type="match status" value="1"/>
</dbReference>
<evidence type="ECO:0000256" key="6">
    <source>
        <dbReference type="ARBA" id="ARBA00022679"/>
    </source>
</evidence>
<keyword evidence="5" id="KW-0328">Glycosyltransferase</keyword>
<dbReference type="InterPro" id="IPR040693">
    <property type="entry name" value="UGGT_TRXL_1"/>
</dbReference>
<evidence type="ECO:0000256" key="2">
    <source>
        <dbReference type="ARBA" id="ARBA00004319"/>
    </source>
</evidence>
<keyword evidence="7 13" id="KW-0732">Signal</keyword>
<dbReference type="InterPro" id="IPR040525">
    <property type="entry name" value="UGGT_TRXL_4"/>
</dbReference>
<keyword evidence="8" id="KW-0256">Endoplasmic reticulum</keyword>